<accession>A0ACB0Y3Y2</accession>
<dbReference type="EMBL" id="CAVMJV010000005">
    <property type="protein sequence ID" value="CAK5031000.1"/>
    <property type="molecule type" value="Genomic_DNA"/>
</dbReference>
<dbReference type="Proteomes" id="UP001497535">
    <property type="component" value="Unassembled WGS sequence"/>
</dbReference>
<evidence type="ECO:0000313" key="1">
    <source>
        <dbReference type="EMBL" id="CAK5031000.1"/>
    </source>
</evidence>
<comment type="caution">
    <text evidence="1">The sequence shown here is derived from an EMBL/GenBank/DDBJ whole genome shotgun (WGS) entry which is preliminary data.</text>
</comment>
<sequence>MQFLVDQFEKHRDKEVYACEYEPEKAKKGYDAVGNFLYWKRMKKIYPFEVIDGTSTALEYGAGKKPYDKPYLPGAVDESIPETE</sequence>
<proteinExistence type="predicted"/>
<organism evidence="1 2">
    <name type="scientific">Meloidogyne enterolobii</name>
    <name type="common">Root-knot nematode worm</name>
    <name type="synonym">Meloidogyne mayaguensis</name>
    <dbReference type="NCBI Taxonomy" id="390850"/>
    <lineage>
        <taxon>Eukaryota</taxon>
        <taxon>Metazoa</taxon>
        <taxon>Ecdysozoa</taxon>
        <taxon>Nematoda</taxon>
        <taxon>Chromadorea</taxon>
        <taxon>Rhabditida</taxon>
        <taxon>Tylenchina</taxon>
        <taxon>Tylenchomorpha</taxon>
        <taxon>Tylenchoidea</taxon>
        <taxon>Meloidogynidae</taxon>
        <taxon>Meloidogyninae</taxon>
        <taxon>Meloidogyne</taxon>
    </lineage>
</organism>
<protein>
    <submittedName>
        <fullName evidence="1">Uncharacterized protein</fullName>
    </submittedName>
</protein>
<reference evidence="1" key="1">
    <citation type="submission" date="2023-11" db="EMBL/GenBank/DDBJ databases">
        <authorList>
            <person name="Poullet M."/>
        </authorList>
    </citation>
    <scope>NUCLEOTIDE SEQUENCE</scope>
    <source>
        <strain evidence="1">E1834</strain>
    </source>
</reference>
<keyword evidence="2" id="KW-1185">Reference proteome</keyword>
<gene>
    <name evidence="1" type="ORF">MENTE1834_LOCUS7392</name>
</gene>
<evidence type="ECO:0000313" key="2">
    <source>
        <dbReference type="Proteomes" id="UP001497535"/>
    </source>
</evidence>
<name>A0ACB0Y3Y2_MELEN</name>